<evidence type="ECO:0000313" key="2">
    <source>
        <dbReference type="EMBL" id="KAL3664862.1"/>
    </source>
</evidence>
<evidence type="ECO:0000313" key="3">
    <source>
        <dbReference type="Proteomes" id="UP001632037"/>
    </source>
</evidence>
<organism evidence="2 3">
    <name type="scientific">Phytophthora oleae</name>
    <dbReference type="NCBI Taxonomy" id="2107226"/>
    <lineage>
        <taxon>Eukaryota</taxon>
        <taxon>Sar</taxon>
        <taxon>Stramenopiles</taxon>
        <taxon>Oomycota</taxon>
        <taxon>Peronosporomycetes</taxon>
        <taxon>Peronosporales</taxon>
        <taxon>Peronosporaceae</taxon>
        <taxon>Phytophthora</taxon>
    </lineage>
</organism>
<gene>
    <name evidence="2" type="ORF">V7S43_010040</name>
</gene>
<comment type="caution">
    <text evidence="2">The sequence shown here is derived from an EMBL/GenBank/DDBJ whole genome shotgun (WGS) entry which is preliminary data.</text>
</comment>
<name>A0ABD3FD72_9STRA</name>
<keyword evidence="3" id="KW-1185">Reference proteome</keyword>
<reference evidence="2 3" key="1">
    <citation type="submission" date="2024-09" db="EMBL/GenBank/DDBJ databases">
        <title>Genome sequencing and assembly of Phytophthora oleae, isolate VK10A, causative agent of rot of olive drupes.</title>
        <authorList>
            <person name="Conti Taguali S."/>
            <person name="Riolo M."/>
            <person name="La Spada F."/>
            <person name="Cacciola S.O."/>
            <person name="Dionisio G."/>
        </authorList>
    </citation>
    <scope>NUCLEOTIDE SEQUENCE [LARGE SCALE GENOMIC DNA]</scope>
    <source>
        <strain evidence="2 3">VK10A</strain>
    </source>
</reference>
<evidence type="ECO:0000256" key="1">
    <source>
        <dbReference type="SAM" id="MobiDB-lite"/>
    </source>
</evidence>
<protein>
    <submittedName>
        <fullName evidence="2">Uncharacterized protein</fullName>
    </submittedName>
</protein>
<proteinExistence type="predicted"/>
<accession>A0ABD3FD72</accession>
<dbReference type="Proteomes" id="UP001632037">
    <property type="component" value="Unassembled WGS sequence"/>
</dbReference>
<sequence length="98" mass="11203">MLSTMQYFDNDFSNAELLYAANNLPDRLLASLAEFERLQGLLSAQSPNTYHDVEMWGSESEDEEPWFIQRFSDSESDSSSHEDDDEGSAQNPIDLKFD</sequence>
<dbReference type="AlphaFoldDB" id="A0ABD3FD72"/>
<feature type="region of interest" description="Disordered" evidence="1">
    <location>
        <begin position="69"/>
        <end position="98"/>
    </location>
</feature>
<dbReference type="EMBL" id="JBIMZQ010000022">
    <property type="protein sequence ID" value="KAL3664862.1"/>
    <property type="molecule type" value="Genomic_DNA"/>
</dbReference>